<feature type="transmembrane region" description="Helical" evidence="1">
    <location>
        <begin position="20"/>
        <end position="44"/>
    </location>
</feature>
<feature type="transmembrane region" description="Helical" evidence="1">
    <location>
        <begin position="56"/>
        <end position="84"/>
    </location>
</feature>
<feature type="transmembrane region" description="Helical" evidence="1">
    <location>
        <begin position="251"/>
        <end position="268"/>
    </location>
</feature>
<evidence type="ECO:0000313" key="4">
    <source>
        <dbReference type="Proteomes" id="UP001232445"/>
    </source>
</evidence>
<evidence type="ECO:0000259" key="2">
    <source>
        <dbReference type="Pfam" id="PF04235"/>
    </source>
</evidence>
<keyword evidence="1" id="KW-1133">Transmembrane helix</keyword>
<name>A0ABU0CR12_9BACI</name>
<feature type="transmembrane region" description="Helical" evidence="1">
    <location>
        <begin position="280"/>
        <end position="306"/>
    </location>
</feature>
<proteinExistence type="predicted"/>
<feature type="transmembrane region" description="Helical" evidence="1">
    <location>
        <begin position="104"/>
        <end position="132"/>
    </location>
</feature>
<dbReference type="Proteomes" id="UP001232445">
    <property type="component" value="Unassembled WGS sequence"/>
</dbReference>
<evidence type="ECO:0000256" key="1">
    <source>
        <dbReference type="SAM" id="Phobius"/>
    </source>
</evidence>
<sequence length="405" mass="46848">MSLQPISPHERIKTLDIIRGFALLGILVANMAFFASPIIYIHMAAVDWWEKAWDKWVLWVIQFCAEAKFFTMFSLLFGLGFILFMERTEAKGYSVVPLFSRRLVILLSIGMIHAFFIWAGDILLLYAVLGFALLPFRHMSSKQVLTWAIGLWAVPLILITLLFAPGLGDEFADPLWEETAYRYIERSIDVYSSGSFLDITAQRFFDYLFLGINSFLIIPLVLAMFLIGAYVGKRHIHHKLDQHQGLIQRTWWYSLLIGVPSALLQVYSSEQMLTTGLMVYQWLSVVSVFIAGPALCFFYITSLILLSQHRSWQLRLAFLAPVGRMALSNYLLQSIVCTTLFYSYGFGLYNQVDPVLWVVIVAVLYPLQVWFSHVWLSRFRYGPVEWLWRSLTYRSWQPLKQPSNK</sequence>
<keyword evidence="1" id="KW-0812">Transmembrane</keyword>
<protein>
    <recommendedName>
        <fullName evidence="2">DUF418 domain-containing protein</fullName>
    </recommendedName>
</protein>
<feature type="transmembrane region" description="Helical" evidence="1">
    <location>
        <begin position="355"/>
        <end position="376"/>
    </location>
</feature>
<dbReference type="InterPro" id="IPR052529">
    <property type="entry name" value="Bact_Transport_Assoc"/>
</dbReference>
<dbReference type="Pfam" id="PF04235">
    <property type="entry name" value="DUF418"/>
    <property type="match status" value="1"/>
</dbReference>
<feature type="domain" description="DUF418" evidence="2">
    <location>
        <begin position="232"/>
        <end position="394"/>
    </location>
</feature>
<dbReference type="EMBL" id="JAUSUQ010000002">
    <property type="protein sequence ID" value="MDQ0337935.1"/>
    <property type="molecule type" value="Genomic_DNA"/>
</dbReference>
<dbReference type="PANTHER" id="PTHR30590:SF2">
    <property type="entry name" value="INNER MEMBRANE PROTEIN"/>
    <property type="match status" value="1"/>
</dbReference>
<organism evidence="3 4">
    <name type="scientific">Caldalkalibacillus uzonensis</name>
    <dbReference type="NCBI Taxonomy" id="353224"/>
    <lineage>
        <taxon>Bacteria</taxon>
        <taxon>Bacillati</taxon>
        <taxon>Bacillota</taxon>
        <taxon>Bacilli</taxon>
        <taxon>Bacillales</taxon>
        <taxon>Bacillaceae</taxon>
        <taxon>Caldalkalibacillus</taxon>
    </lineage>
</organism>
<accession>A0ABU0CR12</accession>
<gene>
    <name evidence="3" type="ORF">J2S00_000718</name>
</gene>
<dbReference type="RefSeq" id="WP_307335477.1">
    <property type="nucleotide sequence ID" value="NZ_JAUSUQ010000002.1"/>
</dbReference>
<feature type="transmembrane region" description="Helical" evidence="1">
    <location>
        <begin position="144"/>
        <end position="164"/>
    </location>
</feature>
<comment type="caution">
    <text evidence="3">The sequence shown here is derived from an EMBL/GenBank/DDBJ whole genome shotgun (WGS) entry which is preliminary data.</text>
</comment>
<keyword evidence="1" id="KW-0472">Membrane</keyword>
<feature type="transmembrane region" description="Helical" evidence="1">
    <location>
        <begin position="207"/>
        <end position="231"/>
    </location>
</feature>
<evidence type="ECO:0000313" key="3">
    <source>
        <dbReference type="EMBL" id="MDQ0337935.1"/>
    </source>
</evidence>
<dbReference type="PANTHER" id="PTHR30590">
    <property type="entry name" value="INNER MEMBRANE PROTEIN"/>
    <property type="match status" value="1"/>
</dbReference>
<reference evidence="3 4" key="1">
    <citation type="submission" date="2023-07" db="EMBL/GenBank/DDBJ databases">
        <title>Genomic Encyclopedia of Type Strains, Phase IV (KMG-IV): sequencing the most valuable type-strain genomes for metagenomic binning, comparative biology and taxonomic classification.</title>
        <authorList>
            <person name="Goeker M."/>
        </authorList>
    </citation>
    <scope>NUCLEOTIDE SEQUENCE [LARGE SCALE GENOMIC DNA]</scope>
    <source>
        <strain evidence="3 4">DSM 17740</strain>
    </source>
</reference>
<dbReference type="InterPro" id="IPR007349">
    <property type="entry name" value="DUF418"/>
</dbReference>
<feature type="transmembrane region" description="Helical" evidence="1">
    <location>
        <begin position="327"/>
        <end position="349"/>
    </location>
</feature>
<keyword evidence="4" id="KW-1185">Reference proteome</keyword>